<feature type="signal peptide" evidence="2">
    <location>
        <begin position="1"/>
        <end position="21"/>
    </location>
</feature>
<evidence type="ECO:0000256" key="1">
    <source>
        <dbReference type="SAM" id="MobiDB-lite"/>
    </source>
</evidence>
<accession>A0A1W6L8T6</accession>
<dbReference type="STRING" id="946333.A4W93_12110"/>
<keyword evidence="2" id="KW-0732">Signal</keyword>
<dbReference type="Proteomes" id="UP000193427">
    <property type="component" value="Chromosome"/>
</dbReference>
<gene>
    <name evidence="3" type="ORF">A4W93_12110</name>
</gene>
<evidence type="ECO:0000256" key="2">
    <source>
        <dbReference type="SAM" id="SignalP"/>
    </source>
</evidence>
<reference evidence="3 4" key="1">
    <citation type="submission" date="2016-04" db="EMBL/GenBank/DDBJ databases">
        <title>Complete genome sequence of natural rubber-degrading, novel Gram-negative bacterium, Rhizobacter gummiphilus strain NS21.</title>
        <authorList>
            <person name="Tabata M."/>
            <person name="Kasai D."/>
            <person name="Fukuda M."/>
        </authorList>
    </citation>
    <scope>NUCLEOTIDE SEQUENCE [LARGE SCALE GENOMIC DNA]</scope>
    <source>
        <strain evidence="3 4">NS21</strain>
    </source>
</reference>
<dbReference type="AlphaFoldDB" id="A0A1W6L8T6"/>
<dbReference type="EMBL" id="CP015118">
    <property type="protein sequence ID" value="ARN20578.1"/>
    <property type="molecule type" value="Genomic_DNA"/>
</dbReference>
<feature type="compositionally biased region" description="Basic and acidic residues" evidence="1">
    <location>
        <begin position="153"/>
        <end position="163"/>
    </location>
</feature>
<evidence type="ECO:0000313" key="4">
    <source>
        <dbReference type="Proteomes" id="UP000193427"/>
    </source>
</evidence>
<keyword evidence="4" id="KW-1185">Reference proteome</keyword>
<organism evidence="3 4">
    <name type="scientific">Piscinibacter gummiphilus</name>
    <dbReference type="NCBI Taxonomy" id="946333"/>
    <lineage>
        <taxon>Bacteria</taxon>
        <taxon>Pseudomonadati</taxon>
        <taxon>Pseudomonadota</taxon>
        <taxon>Betaproteobacteria</taxon>
        <taxon>Burkholderiales</taxon>
        <taxon>Sphaerotilaceae</taxon>
        <taxon>Piscinibacter</taxon>
    </lineage>
</organism>
<feature type="region of interest" description="Disordered" evidence="1">
    <location>
        <begin position="136"/>
        <end position="163"/>
    </location>
</feature>
<dbReference type="OrthoDB" id="9935767at2"/>
<sequence>MRAVRWVLAAVTVASSGAVCAAGPAKAPAAPGTAAQSAAARVHAQDIADLFRDACLGTKADPEAVADWALVNGFVTDSPASREVAAAIRQRGEAGNVFARPGGRDTLLLISTTAPSNCIVMGLGAVDGPRLRGRMEAQSADWPGVKVQPEPSRGMDYDQDGPHRSVSYLGVSGTDRYRLTVVSPLGTARGTAIMGVSVEPR</sequence>
<proteinExistence type="predicted"/>
<dbReference type="KEGG" id="rgu:A4W93_12110"/>
<feature type="chain" id="PRO_5043982985" evidence="2">
    <location>
        <begin position="22"/>
        <end position="201"/>
    </location>
</feature>
<protein>
    <submittedName>
        <fullName evidence="3">Uncharacterized protein</fullName>
    </submittedName>
</protein>
<dbReference type="RefSeq" id="WP_085750855.1">
    <property type="nucleotide sequence ID" value="NZ_BSPR01000023.1"/>
</dbReference>
<evidence type="ECO:0000313" key="3">
    <source>
        <dbReference type="EMBL" id="ARN20578.1"/>
    </source>
</evidence>
<name>A0A1W6L8T6_9BURK</name>